<name>A0A240EK15_9VIBR</name>
<gene>
    <name evidence="2" type="ORF">VTH8203_02553</name>
</gene>
<protein>
    <submittedName>
        <fullName evidence="2">Uncharacterized protein</fullName>
    </submittedName>
</protein>
<dbReference type="RefSeq" id="WP_096994036.1">
    <property type="nucleotide sequence ID" value="NZ_JBHSII010000001.1"/>
</dbReference>
<keyword evidence="1" id="KW-0732">Signal</keyword>
<accession>A0A240EK15</accession>
<reference evidence="3" key="1">
    <citation type="submission" date="2016-06" db="EMBL/GenBank/DDBJ databases">
        <authorList>
            <person name="Rodrigo-Torres L."/>
            <person name="Arahal R.D."/>
            <person name="Lucena T."/>
        </authorList>
    </citation>
    <scope>NUCLEOTIDE SEQUENCE [LARGE SCALE GENOMIC DNA]</scope>
    <source>
        <strain evidence="3">CECT8203</strain>
    </source>
</reference>
<dbReference type="AlphaFoldDB" id="A0A240EK15"/>
<evidence type="ECO:0000313" key="3">
    <source>
        <dbReference type="Proteomes" id="UP000219336"/>
    </source>
</evidence>
<keyword evidence="3" id="KW-1185">Reference proteome</keyword>
<evidence type="ECO:0000256" key="1">
    <source>
        <dbReference type="SAM" id="SignalP"/>
    </source>
</evidence>
<feature type="signal peptide" evidence="1">
    <location>
        <begin position="1"/>
        <end position="22"/>
    </location>
</feature>
<proteinExistence type="predicted"/>
<dbReference type="Gene3D" id="2.60.20.10">
    <property type="entry name" value="Crystallins"/>
    <property type="match status" value="1"/>
</dbReference>
<sequence>MIKLLTKLLLLPLALLASLAFANDYEVTKSRKHIFKSPDEILPELGDQIGSGFGWGREINRYGEVKGEWLSGYNKSIGQLLVFKVKSPDNDGGITGYGYQESNKDRNYRLHTRAVYDQLPYHFFGVSELSTCKAVFQVKHYDSNGELTLYDILVLSLYHDNVDPLCGSANFDLVHTTEHWSFMQDHEQHFTTYLSIESQYRDAYGTQFVDLWNYGWSETVEWKYDYWTHDAVTGTYCSDDNDPCYPIEGDGSSADYDFYEDDDNCVTFYSEPNKKGKKHSYCLDDDGNGQYFDLALSDADNTFTSLRVGKNVKVTHYHDSRSGWTWTQDSDVNSFNQGTNNRISSLEVFPKNVKPTCVRLWTKQNIQGRHFDHCMDEQYYGFASFSGTPENNNIESLEVGKDVKAVLWNGDKNRTFLPSLVYSKLGEFSNRAQSLEIYPFDNALEPTCVRLWTKENFDGQPFEHCMTNGFYFHVNFAGLVENNSIKSMEVGKNVKAVLWNGDKNRTFLPSHDYSELGEFRNRAQSLEIYPSN</sequence>
<evidence type="ECO:0000313" key="2">
    <source>
        <dbReference type="EMBL" id="SNX48916.1"/>
    </source>
</evidence>
<dbReference type="EMBL" id="OANU01000040">
    <property type="protein sequence ID" value="SNX48916.1"/>
    <property type="molecule type" value="Genomic_DNA"/>
</dbReference>
<dbReference type="Proteomes" id="UP000219336">
    <property type="component" value="Unassembled WGS sequence"/>
</dbReference>
<organism evidence="2 3">
    <name type="scientific">Vibrio thalassae</name>
    <dbReference type="NCBI Taxonomy" id="1243014"/>
    <lineage>
        <taxon>Bacteria</taxon>
        <taxon>Pseudomonadati</taxon>
        <taxon>Pseudomonadota</taxon>
        <taxon>Gammaproteobacteria</taxon>
        <taxon>Vibrionales</taxon>
        <taxon>Vibrionaceae</taxon>
        <taxon>Vibrio</taxon>
    </lineage>
</organism>
<feature type="chain" id="PRO_5012647532" evidence="1">
    <location>
        <begin position="23"/>
        <end position="532"/>
    </location>
</feature>